<dbReference type="SMART" id="SM00226">
    <property type="entry name" value="LMWPc"/>
    <property type="match status" value="1"/>
</dbReference>
<protein>
    <submittedName>
        <fullName evidence="6">Protein-tyrosine phosphatase</fullName>
        <ecNumber evidence="6">3.1.3.48</ecNumber>
    </submittedName>
</protein>
<proteinExistence type="inferred from homology"/>
<evidence type="ECO:0000256" key="3">
    <source>
        <dbReference type="ARBA" id="ARBA00022912"/>
    </source>
</evidence>
<dbReference type="PRINTS" id="PR00719">
    <property type="entry name" value="LMWPTPASE"/>
</dbReference>
<comment type="caution">
    <text evidence="6">The sequence shown here is derived from an EMBL/GenBank/DDBJ whole genome shotgun (WGS) entry which is preliminary data.</text>
</comment>
<keyword evidence="3" id="KW-0904">Protein phosphatase</keyword>
<dbReference type="EC" id="3.1.3.48" evidence="6"/>
<evidence type="ECO:0000256" key="2">
    <source>
        <dbReference type="ARBA" id="ARBA00022801"/>
    </source>
</evidence>
<dbReference type="Pfam" id="PF01451">
    <property type="entry name" value="LMWPc"/>
    <property type="match status" value="1"/>
</dbReference>
<evidence type="ECO:0000256" key="1">
    <source>
        <dbReference type="ARBA" id="ARBA00011063"/>
    </source>
</evidence>
<name>A0ABU0A126_9BACI</name>
<dbReference type="EMBL" id="JAUSUG010000024">
    <property type="protein sequence ID" value="MDQ0257182.1"/>
    <property type="molecule type" value="Genomic_DNA"/>
</dbReference>
<organism evidence="6 7">
    <name type="scientific">Evansella vedderi</name>
    <dbReference type="NCBI Taxonomy" id="38282"/>
    <lineage>
        <taxon>Bacteria</taxon>
        <taxon>Bacillati</taxon>
        <taxon>Bacillota</taxon>
        <taxon>Bacilli</taxon>
        <taxon>Bacillales</taxon>
        <taxon>Bacillaceae</taxon>
        <taxon>Evansella</taxon>
    </lineage>
</organism>
<dbReference type="RefSeq" id="WP_307330497.1">
    <property type="nucleotide sequence ID" value="NZ_JAUSUG010000024.1"/>
</dbReference>
<evidence type="ECO:0000313" key="6">
    <source>
        <dbReference type="EMBL" id="MDQ0257182.1"/>
    </source>
</evidence>
<dbReference type="InterPro" id="IPR023485">
    <property type="entry name" value="Ptyr_pPase"/>
</dbReference>
<feature type="domain" description="Phosphotyrosine protein phosphatase I" evidence="5">
    <location>
        <begin position="2"/>
        <end position="207"/>
    </location>
</feature>
<dbReference type="PANTHER" id="PTHR11717:SF31">
    <property type="entry name" value="LOW MOLECULAR WEIGHT PROTEIN-TYROSINE-PHOSPHATASE ETP-RELATED"/>
    <property type="match status" value="1"/>
</dbReference>
<gene>
    <name evidence="6" type="ORF">J2S74_004640</name>
</gene>
<keyword evidence="2 6" id="KW-0378">Hydrolase</keyword>
<keyword evidence="7" id="KW-1185">Reference proteome</keyword>
<accession>A0ABU0A126</accession>
<reference evidence="6 7" key="1">
    <citation type="submission" date="2023-07" db="EMBL/GenBank/DDBJ databases">
        <title>Genomic Encyclopedia of Type Strains, Phase IV (KMG-IV): sequencing the most valuable type-strain genomes for metagenomic binning, comparative biology and taxonomic classification.</title>
        <authorList>
            <person name="Goeker M."/>
        </authorList>
    </citation>
    <scope>NUCLEOTIDE SEQUENCE [LARGE SCALE GENOMIC DNA]</scope>
    <source>
        <strain evidence="6 7">DSM 9768</strain>
    </source>
</reference>
<comment type="similarity">
    <text evidence="1">Belongs to the low molecular weight phosphotyrosine protein phosphatase family.</text>
</comment>
<evidence type="ECO:0000259" key="5">
    <source>
        <dbReference type="SMART" id="SM00226"/>
    </source>
</evidence>
<evidence type="ECO:0000313" key="7">
    <source>
        <dbReference type="Proteomes" id="UP001230005"/>
    </source>
</evidence>
<dbReference type="Proteomes" id="UP001230005">
    <property type="component" value="Unassembled WGS sequence"/>
</dbReference>
<dbReference type="Gene3D" id="3.40.50.2300">
    <property type="match status" value="1"/>
</dbReference>
<feature type="coiled-coil region" evidence="4">
    <location>
        <begin position="111"/>
        <end position="138"/>
    </location>
</feature>
<dbReference type="SUPFAM" id="SSF52788">
    <property type="entry name" value="Phosphotyrosine protein phosphatases I"/>
    <property type="match status" value="1"/>
</dbReference>
<dbReference type="InterPro" id="IPR050438">
    <property type="entry name" value="LMW_PTPase"/>
</dbReference>
<dbReference type="CDD" id="cd16344">
    <property type="entry name" value="LMWPAP"/>
    <property type="match status" value="1"/>
</dbReference>
<evidence type="ECO:0000256" key="4">
    <source>
        <dbReference type="SAM" id="Coils"/>
    </source>
</evidence>
<dbReference type="InterPro" id="IPR036196">
    <property type="entry name" value="Ptyr_pPase_sf"/>
</dbReference>
<sequence length="214" mass="24320">MKKVLFVCTGNTCRSPLAETIFEHTKTSEELEAKSAGLYAMEGAPMSEGSRSVLANKGILESHSAQTVTKELLEWADVVLTMTEGHKRAVIEQFPEQSLNVFTLKEFVYDDAETLEKLEQIKEQIAELELKRASLLADNQGRIDNISKQKELEQELYDQLLPYQQNIERLMAELPSFDIPDPYGGNIQIYEETLKEIEEAITMLLNKINRDFSS</sequence>
<dbReference type="PANTHER" id="PTHR11717">
    <property type="entry name" value="LOW MOLECULAR WEIGHT PROTEIN TYROSINE PHOSPHATASE"/>
    <property type="match status" value="1"/>
</dbReference>
<dbReference type="GO" id="GO:0004725">
    <property type="term" value="F:protein tyrosine phosphatase activity"/>
    <property type="evidence" value="ECO:0007669"/>
    <property type="project" value="UniProtKB-EC"/>
</dbReference>
<dbReference type="InterPro" id="IPR017867">
    <property type="entry name" value="Tyr_phospatase_low_mol_wt"/>
</dbReference>
<keyword evidence="4" id="KW-0175">Coiled coil</keyword>